<keyword evidence="2" id="KW-1185">Reference proteome</keyword>
<evidence type="ECO:0000313" key="1">
    <source>
        <dbReference type="EMBL" id="KAJ0047817.1"/>
    </source>
</evidence>
<sequence>MGNRRFAQVSTSDEDDDVPVVTTRTRRSEDMRQNKRKRIKLQEEEEEEEENDRVRESKRERKGKDMERGAGKNRNKRAKEEEEEEEEEEQPQEDAKPVGEPVRASGKGRGRRNHYEAFEFDGNKYELEDPVLLVPEDKKQKPYVAILKDIAQNIKDGNMTVTGQWFYRPEEADRKGGGNWQSRDTRELFYSFHRDEIPAESVMHKCVVHFVPINKQLPNRKQHPGFIVQKVYDTVERKLWKLTDKDYEDNKQHEIDLLVQKTRARLGELPDVEPEETVVQDQVPQEDQSKTKRFLRKKSISPLDVTREEETTTSAPDSSNGDDNVEGGVDGLDHERDNKRLGTANGSREKSQKSSKSFIWPDSAVPPVTALEKASHDALSSDFQKYNQKMRQLVFNLKATALLAWRLLNGELEPSKMINMSPNELKDGLTAEEIAPKEPDELERMQMTDARCSRCNELKVGVRDIIQAGHGDRYQLECIGCGHNWYASRDEASTLTIDGPSSAKMVGTAPLATTKFESLEKKLLSLREDKSAVDVLKKSSEAYMPVLEAQRSFGKIKNEENPESTKKEETVDLEMGLEMESDSDKNSTGLSPNTVLPSPRQCLNLEKRNARAKPTRRDGILRVKEGFTEISFRRYRSASCKSTQSRPFGLEDSIELKRGSIYQCSKKVRKMKKMGAIEERKKIELSRSSDTSFSFRVVDSLCSSDEEEEITQKRTSVMSISSKSNASSVYKPCLEPCPSDGFIEFCLNSDGREKHSAETGQRDTFKDLNFRCDEVAGPVNDGNTLERDKVLTFQKSHSAKVEMHCSPSQSESNHSSRASSKTRFSPIRKMFDPFMKSKSLRSPLGYMVQSDEVVKTGMEKMRSEGTLRKSLLHDFSHTVQNSEFDSQFVKKDQHHSVVANSPVHLHGLLKLENKQGVPFLEFSLNCPEDVIVARAWKEDNAFNWVYTFHSVDGRKKSNASGWGSSDINKECSMVGQMQVSCYLCSELKDGGAFDDSMVTEFVLYDIAHAKQSVISKECQKCSSEATSPKVSKPGLIEGNHELVNESVLGRSKDQPKYASNKSNPCPWASGDLSPSLEIAAVVIQVPFEKRESLKYRRGHKTSDKMHSNLLNFSAFEYTRKDYVESKISENVNVIIPSGNHGLPGAESRGPSPLLDRWRLGGGCDCGGWDMACPLTVFSNPKIQYAEDKLLLDNQQPLELFVQGAKENTPALSMIVLEEGWYAVDFHAQLSTLQAFSICVAILHGTETPFAAGQEKSMPLPHCNSLKMLIEEEVKFLIDAVTEDEKNKVTKRMEEMPPSYVINPPFSPMSRV</sequence>
<name>A0ACC0ZCI0_9ROSI</name>
<gene>
    <name evidence="1" type="ORF">Pint_15163</name>
</gene>
<organism evidence="1 2">
    <name type="scientific">Pistacia integerrima</name>
    <dbReference type="NCBI Taxonomy" id="434235"/>
    <lineage>
        <taxon>Eukaryota</taxon>
        <taxon>Viridiplantae</taxon>
        <taxon>Streptophyta</taxon>
        <taxon>Embryophyta</taxon>
        <taxon>Tracheophyta</taxon>
        <taxon>Spermatophyta</taxon>
        <taxon>Magnoliopsida</taxon>
        <taxon>eudicotyledons</taxon>
        <taxon>Gunneridae</taxon>
        <taxon>Pentapetalae</taxon>
        <taxon>rosids</taxon>
        <taxon>malvids</taxon>
        <taxon>Sapindales</taxon>
        <taxon>Anacardiaceae</taxon>
        <taxon>Pistacia</taxon>
    </lineage>
</organism>
<evidence type="ECO:0000313" key="2">
    <source>
        <dbReference type="Proteomes" id="UP001163603"/>
    </source>
</evidence>
<accession>A0ACC0ZCI0</accession>
<proteinExistence type="predicted"/>
<comment type="caution">
    <text evidence="1">The sequence shown here is derived from an EMBL/GenBank/DDBJ whole genome shotgun (WGS) entry which is preliminary data.</text>
</comment>
<dbReference type="Proteomes" id="UP001163603">
    <property type="component" value="Chromosome 2"/>
</dbReference>
<protein>
    <submittedName>
        <fullName evidence="1">Uncharacterized protein</fullName>
    </submittedName>
</protein>
<reference evidence="2" key="1">
    <citation type="journal article" date="2023" name="G3 (Bethesda)">
        <title>Genome assembly and association tests identify interacting loci associated with vigor, precocity, and sex in interspecific pistachio rootstocks.</title>
        <authorList>
            <person name="Palmer W."/>
            <person name="Jacygrad E."/>
            <person name="Sagayaradj S."/>
            <person name="Cavanaugh K."/>
            <person name="Han R."/>
            <person name="Bertier L."/>
            <person name="Beede B."/>
            <person name="Kafkas S."/>
            <person name="Golino D."/>
            <person name="Preece J."/>
            <person name="Michelmore R."/>
        </authorList>
    </citation>
    <scope>NUCLEOTIDE SEQUENCE [LARGE SCALE GENOMIC DNA]</scope>
</reference>
<dbReference type="EMBL" id="CM047737">
    <property type="protein sequence ID" value="KAJ0047817.1"/>
    <property type="molecule type" value="Genomic_DNA"/>
</dbReference>